<sequence length="372" mass="40680">MNKLILIVLISLSVLSFVASESSTADCKSHPVFAKAKNLLNVIFTQDKRAKHVNKVLQKRFKENSPKSLSNDDLGSCSAFSGQKTCCDKNMVKLIDQAALLKVKPILQTKSAFSKFINVYIAQLNKSCSPTVIPSPPLIPKAIYADKTLKVLSAYKQAQGNCKIKFAQALSAFTRGSLCSICMGVDKLSDYINSQGQLKITQQSVNIFQQAADEAITCFANIFAPSNLDSILNELNAAYIKNNDSCAANVSKNVKSIFSNPKISNDDGQGGKICKGTSMFSDNSQCEQSLLGDSALEYTNPRILNFKKQVLRLLAVNPDAVVDQNGVNVFVSSPRDQVIDESGRNITFSFILKNSQMQLAYATFFALISFIF</sequence>
<accession>I7MHN5</accession>
<dbReference type="InParanoid" id="I7MHN5"/>
<reference evidence="3" key="1">
    <citation type="journal article" date="2006" name="PLoS Biol.">
        <title>Macronuclear genome sequence of the ciliate Tetrahymena thermophila, a model eukaryote.</title>
        <authorList>
            <person name="Eisen J.A."/>
            <person name="Coyne R.S."/>
            <person name="Wu M."/>
            <person name="Wu D."/>
            <person name="Thiagarajan M."/>
            <person name="Wortman J.R."/>
            <person name="Badger J.H."/>
            <person name="Ren Q."/>
            <person name="Amedeo P."/>
            <person name="Jones K.M."/>
            <person name="Tallon L.J."/>
            <person name="Delcher A.L."/>
            <person name="Salzberg S.L."/>
            <person name="Silva J.C."/>
            <person name="Haas B.J."/>
            <person name="Majoros W.H."/>
            <person name="Farzad M."/>
            <person name="Carlton J.M."/>
            <person name="Smith R.K. Jr."/>
            <person name="Garg J."/>
            <person name="Pearlman R.E."/>
            <person name="Karrer K.M."/>
            <person name="Sun L."/>
            <person name="Manning G."/>
            <person name="Elde N.C."/>
            <person name="Turkewitz A.P."/>
            <person name="Asai D.J."/>
            <person name="Wilkes D.E."/>
            <person name="Wang Y."/>
            <person name="Cai H."/>
            <person name="Collins K."/>
            <person name="Stewart B.A."/>
            <person name="Lee S.R."/>
            <person name="Wilamowska K."/>
            <person name="Weinberg Z."/>
            <person name="Ruzzo W.L."/>
            <person name="Wloga D."/>
            <person name="Gaertig J."/>
            <person name="Frankel J."/>
            <person name="Tsao C.-C."/>
            <person name="Gorovsky M.A."/>
            <person name="Keeling P.J."/>
            <person name="Waller R.F."/>
            <person name="Patron N.J."/>
            <person name="Cherry J.M."/>
            <person name="Stover N.A."/>
            <person name="Krieger C.J."/>
            <person name="del Toro C."/>
            <person name="Ryder H.F."/>
            <person name="Williamson S.C."/>
            <person name="Barbeau R.A."/>
            <person name="Hamilton E.P."/>
            <person name="Orias E."/>
        </authorList>
    </citation>
    <scope>NUCLEOTIDE SEQUENCE [LARGE SCALE GENOMIC DNA]</scope>
    <source>
        <strain evidence="3">SB210</strain>
    </source>
</reference>
<keyword evidence="1" id="KW-0732">Signal</keyword>
<proteinExistence type="predicted"/>
<protein>
    <recommendedName>
        <fullName evidence="4">Transmembrane protein</fullName>
    </recommendedName>
</protein>
<dbReference type="Proteomes" id="UP000009168">
    <property type="component" value="Unassembled WGS sequence"/>
</dbReference>
<evidence type="ECO:0000313" key="3">
    <source>
        <dbReference type="Proteomes" id="UP000009168"/>
    </source>
</evidence>
<feature type="chain" id="PRO_5003712525" description="Transmembrane protein" evidence="1">
    <location>
        <begin position="21"/>
        <end position="372"/>
    </location>
</feature>
<dbReference type="EMBL" id="GG662821">
    <property type="protein sequence ID" value="EAR89251.1"/>
    <property type="molecule type" value="Genomic_DNA"/>
</dbReference>
<organism evidence="2 3">
    <name type="scientific">Tetrahymena thermophila (strain SB210)</name>
    <dbReference type="NCBI Taxonomy" id="312017"/>
    <lineage>
        <taxon>Eukaryota</taxon>
        <taxon>Sar</taxon>
        <taxon>Alveolata</taxon>
        <taxon>Ciliophora</taxon>
        <taxon>Intramacronucleata</taxon>
        <taxon>Oligohymenophorea</taxon>
        <taxon>Hymenostomatida</taxon>
        <taxon>Tetrahymenina</taxon>
        <taxon>Tetrahymenidae</taxon>
        <taxon>Tetrahymena</taxon>
    </lineage>
</organism>
<dbReference type="AlphaFoldDB" id="I7MHN5"/>
<dbReference type="GeneID" id="7827877"/>
<evidence type="ECO:0000313" key="2">
    <source>
        <dbReference type="EMBL" id="EAR89251.1"/>
    </source>
</evidence>
<dbReference type="HOGENOM" id="CLU_736705_0_0_1"/>
<gene>
    <name evidence="2" type="ORF">TTHERM_00370660</name>
</gene>
<evidence type="ECO:0000256" key="1">
    <source>
        <dbReference type="SAM" id="SignalP"/>
    </source>
</evidence>
<dbReference type="KEGG" id="tet:TTHERM_00370660"/>
<feature type="signal peptide" evidence="1">
    <location>
        <begin position="1"/>
        <end position="20"/>
    </location>
</feature>
<dbReference type="RefSeq" id="XP_001009496.1">
    <property type="nucleotide sequence ID" value="XM_001009496.1"/>
</dbReference>
<name>I7MHN5_TETTS</name>
<evidence type="ECO:0008006" key="4">
    <source>
        <dbReference type="Google" id="ProtNLM"/>
    </source>
</evidence>
<keyword evidence="3" id="KW-1185">Reference proteome</keyword>